<organism evidence="2 3">
    <name type="scientific">Aplosporella prunicola CBS 121167</name>
    <dbReference type="NCBI Taxonomy" id="1176127"/>
    <lineage>
        <taxon>Eukaryota</taxon>
        <taxon>Fungi</taxon>
        <taxon>Dikarya</taxon>
        <taxon>Ascomycota</taxon>
        <taxon>Pezizomycotina</taxon>
        <taxon>Dothideomycetes</taxon>
        <taxon>Dothideomycetes incertae sedis</taxon>
        <taxon>Botryosphaeriales</taxon>
        <taxon>Aplosporellaceae</taxon>
        <taxon>Aplosporella</taxon>
    </lineage>
</organism>
<keyword evidence="1" id="KW-0472">Membrane</keyword>
<evidence type="ECO:0000313" key="3">
    <source>
        <dbReference type="Proteomes" id="UP000799438"/>
    </source>
</evidence>
<dbReference type="Proteomes" id="UP000799438">
    <property type="component" value="Unassembled WGS sequence"/>
</dbReference>
<dbReference type="RefSeq" id="XP_033395540.1">
    <property type="nucleotide sequence ID" value="XM_033546855.1"/>
</dbReference>
<keyword evidence="1" id="KW-1133">Transmembrane helix</keyword>
<gene>
    <name evidence="2" type="ORF">K452DRAFT_56487</name>
</gene>
<accession>A0A6A6BA92</accession>
<reference evidence="2" key="1">
    <citation type="journal article" date="2020" name="Stud. Mycol.">
        <title>101 Dothideomycetes genomes: a test case for predicting lifestyles and emergence of pathogens.</title>
        <authorList>
            <person name="Haridas S."/>
            <person name="Albert R."/>
            <person name="Binder M."/>
            <person name="Bloem J."/>
            <person name="Labutti K."/>
            <person name="Salamov A."/>
            <person name="Andreopoulos B."/>
            <person name="Baker S."/>
            <person name="Barry K."/>
            <person name="Bills G."/>
            <person name="Bluhm B."/>
            <person name="Cannon C."/>
            <person name="Castanera R."/>
            <person name="Culley D."/>
            <person name="Daum C."/>
            <person name="Ezra D."/>
            <person name="Gonzalez J."/>
            <person name="Henrissat B."/>
            <person name="Kuo A."/>
            <person name="Liang C."/>
            <person name="Lipzen A."/>
            <person name="Lutzoni F."/>
            <person name="Magnuson J."/>
            <person name="Mondo S."/>
            <person name="Nolan M."/>
            <person name="Ohm R."/>
            <person name="Pangilinan J."/>
            <person name="Park H.-J."/>
            <person name="Ramirez L."/>
            <person name="Alfaro M."/>
            <person name="Sun H."/>
            <person name="Tritt A."/>
            <person name="Yoshinaga Y."/>
            <person name="Zwiers L.-H."/>
            <person name="Turgeon B."/>
            <person name="Goodwin S."/>
            <person name="Spatafora J."/>
            <person name="Crous P."/>
            <person name="Grigoriev I."/>
        </authorList>
    </citation>
    <scope>NUCLEOTIDE SEQUENCE</scope>
    <source>
        <strain evidence="2">CBS 121167</strain>
    </source>
</reference>
<dbReference type="AlphaFoldDB" id="A0A6A6BA92"/>
<keyword evidence="1" id="KW-0812">Transmembrane</keyword>
<evidence type="ECO:0000256" key="1">
    <source>
        <dbReference type="SAM" id="Phobius"/>
    </source>
</evidence>
<name>A0A6A6BA92_9PEZI</name>
<protein>
    <submittedName>
        <fullName evidence="2">Uncharacterized protein</fullName>
    </submittedName>
</protein>
<feature type="transmembrane region" description="Helical" evidence="1">
    <location>
        <begin position="169"/>
        <end position="189"/>
    </location>
</feature>
<dbReference type="EMBL" id="ML995491">
    <property type="protein sequence ID" value="KAF2139827.1"/>
    <property type="molecule type" value="Genomic_DNA"/>
</dbReference>
<proteinExistence type="predicted"/>
<feature type="transmembrane region" description="Helical" evidence="1">
    <location>
        <begin position="143"/>
        <end position="164"/>
    </location>
</feature>
<evidence type="ECO:0000313" key="2">
    <source>
        <dbReference type="EMBL" id="KAF2139827.1"/>
    </source>
</evidence>
<keyword evidence="3" id="KW-1185">Reference proteome</keyword>
<feature type="transmembrane region" description="Helical" evidence="1">
    <location>
        <begin position="117"/>
        <end position="137"/>
    </location>
</feature>
<sequence>MDGRMVIESEREHERGREREWQRIWHAHAHRWHAGMQIHLSARQRQRPKRAYKVYTRKQASERVHGPRASPVSSLVFGSWARPGRRVVVEVGVGVRREGRTNPAYLPTVDVDVGFDFLIFLLFYFWILTVTFVWWFVFLWPLAWLLAFFIPFSFVCFFFLLFLLRFFCFLGFVELAALVLVLRYLPAYLPTC</sequence>
<dbReference type="GeneID" id="54304362"/>